<accession>A0AA40EZ14</accession>
<gene>
    <name evidence="1" type="ORF">B0T21DRAFT_355967</name>
</gene>
<reference evidence="1" key="1">
    <citation type="submission" date="2023-06" db="EMBL/GenBank/DDBJ databases">
        <title>Genome-scale phylogeny and comparative genomics of the fungal order Sordariales.</title>
        <authorList>
            <consortium name="Lawrence Berkeley National Laboratory"/>
            <person name="Hensen N."/>
            <person name="Bonometti L."/>
            <person name="Westerberg I."/>
            <person name="Brannstrom I.O."/>
            <person name="Guillou S."/>
            <person name="Cros-Aarteil S."/>
            <person name="Calhoun S."/>
            <person name="Haridas S."/>
            <person name="Kuo A."/>
            <person name="Mondo S."/>
            <person name="Pangilinan J."/>
            <person name="Riley R."/>
            <person name="Labutti K."/>
            <person name="Andreopoulos B."/>
            <person name="Lipzen A."/>
            <person name="Chen C."/>
            <person name="Yanf M."/>
            <person name="Daum C."/>
            <person name="Ng V."/>
            <person name="Clum A."/>
            <person name="Steindorff A."/>
            <person name="Ohm R."/>
            <person name="Martin F."/>
            <person name="Silar P."/>
            <person name="Natvig D."/>
            <person name="Lalanne C."/>
            <person name="Gautier V."/>
            <person name="Ament-Velasquez S.L."/>
            <person name="Kruys A."/>
            <person name="Hutchinson M.I."/>
            <person name="Powell A.J."/>
            <person name="Barry K."/>
            <person name="Miller A.N."/>
            <person name="Grigoriev I.V."/>
            <person name="Debuchy R."/>
            <person name="Gladieux P."/>
            <person name="Thoren M.H."/>
            <person name="Johannesson H."/>
        </authorList>
    </citation>
    <scope>NUCLEOTIDE SEQUENCE</scope>
    <source>
        <strain evidence="1">CBS 540.89</strain>
    </source>
</reference>
<sequence>MPNTTLPPPIIESHHPTSVPLGTLSLLNAFLPHSLPVLRRIQFARNFAGKGGATEASRVVHVYHPERHHYDPELDDHHQYFCTAYVDLSRWPETQVWVFSSLEKKVV</sequence>
<dbReference type="EMBL" id="JAUKTV010000001">
    <property type="protein sequence ID" value="KAK0748167.1"/>
    <property type="molecule type" value="Genomic_DNA"/>
</dbReference>
<organism evidence="1 2">
    <name type="scientific">Apiosordaria backusii</name>
    <dbReference type="NCBI Taxonomy" id="314023"/>
    <lineage>
        <taxon>Eukaryota</taxon>
        <taxon>Fungi</taxon>
        <taxon>Dikarya</taxon>
        <taxon>Ascomycota</taxon>
        <taxon>Pezizomycotina</taxon>
        <taxon>Sordariomycetes</taxon>
        <taxon>Sordariomycetidae</taxon>
        <taxon>Sordariales</taxon>
        <taxon>Lasiosphaeriaceae</taxon>
        <taxon>Apiosordaria</taxon>
    </lineage>
</organism>
<dbReference type="Proteomes" id="UP001172159">
    <property type="component" value="Unassembled WGS sequence"/>
</dbReference>
<evidence type="ECO:0000313" key="1">
    <source>
        <dbReference type="EMBL" id="KAK0748167.1"/>
    </source>
</evidence>
<feature type="non-terminal residue" evidence="1">
    <location>
        <position position="107"/>
    </location>
</feature>
<dbReference type="AlphaFoldDB" id="A0AA40EZ14"/>
<evidence type="ECO:0000313" key="2">
    <source>
        <dbReference type="Proteomes" id="UP001172159"/>
    </source>
</evidence>
<name>A0AA40EZ14_9PEZI</name>
<protein>
    <submittedName>
        <fullName evidence="1">Uncharacterized protein</fullName>
    </submittedName>
</protein>
<keyword evidence="2" id="KW-1185">Reference proteome</keyword>
<proteinExistence type="predicted"/>
<comment type="caution">
    <text evidence="1">The sequence shown here is derived from an EMBL/GenBank/DDBJ whole genome shotgun (WGS) entry which is preliminary data.</text>
</comment>